<dbReference type="CDD" id="cd07142">
    <property type="entry name" value="ALDH_F2BC"/>
    <property type="match status" value="1"/>
</dbReference>
<dbReference type="InterPro" id="IPR015590">
    <property type="entry name" value="Aldehyde_DH_dom"/>
</dbReference>
<dbReference type="InterPro" id="IPR016163">
    <property type="entry name" value="Ald_DH_C"/>
</dbReference>
<keyword evidence="3" id="KW-0520">NAD</keyword>
<dbReference type="FunFam" id="3.40.605.10:FF:000011">
    <property type="entry name" value="ALD5p Mitochondrial aldehyde dehydrogenase"/>
    <property type="match status" value="1"/>
</dbReference>
<dbReference type="KEGG" id="ppp:112281305"/>
<organism evidence="7">
    <name type="scientific">Physcomitrium patens</name>
    <name type="common">Spreading-leaved earth moss</name>
    <name type="synonym">Physcomitrella patens</name>
    <dbReference type="NCBI Taxonomy" id="3218"/>
    <lineage>
        <taxon>Eukaryota</taxon>
        <taxon>Viridiplantae</taxon>
        <taxon>Streptophyta</taxon>
        <taxon>Embryophyta</taxon>
        <taxon>Bryophyta</taxon>
        <taxon>Bryophytina</taxon>
        <taxon>Bryopsida</taxon>
        <taxon>Funariidae</taxon>
        <taxon>Funariales</taxon>
        <taxon>Funariaceae</taxon>
        <taxon>Physcomitrium</taxon>
    </lineage>
</organism>
<dbReference type="GeneID" id="112281305"/>
<sequence>MAAMAMARGKARTLLSTALRATSAGPARLHRNFCAAAAAEELENPTIAPVEVKLTKLLIDGEFVDAASGKTFPTIDPRSEQVIAHVAEGDVEDVNRAVRAARKAFDHGPWPKMPPFQRQRILLKYADLLDQHADELAALETMDSGKPYEQARYAELPLMSRQFRYFAGWADKIFGTTGPSDGIHAVQTLHEPIGVVGQIIPWNFPLVMYCWKVAPALAAGNTIVLKTAEQTPLSAILAGKLALEAGIPPGVLNIVSGYGPTAGASIAEHMDIDKVAFTGSTEVGKLVMAAAARSNLKPVTLELGGKSPMIICEDANVDEAVELAHFALFFNMGQCCCAGSRTFVHESIYDEFVEKSKARALKRVVGDPFRKGVEQGPQVDKDQFHKVLGYVESGMEQGANLITGGGRLGSKGYYIKPTIFTDVKEGMKIFDEEIFGPVQSIAKFKTLDEVVQRANNTVYGLAAGIFSNNINTVNTLSRALRAGTIWVNCFDVFDATIPFGGYKQSGIGREKGKYVLESYTQVKAVVTPLHNPAWL</sequence>
<feature type="domain" description="Aldehyde dehydrogenase" evidence="6">
    <location>
        <begin position="63"/>
        <end position="525"/>
    </location>
</feature>
<dbReference type="Gramene" id="Pp3c4_32160V3.4">
    <property type="protein sequence ID" value="Pp3c4_32160V3.4"/>
    <property type="gene ID" value="Pp3c4_32160"/>
</dbReference>
<dbReference type="InterPro" id="IPR016162">
    <property type="entry name" value="Ald_DH_N"/>
</dbReference>
<dbReference type="FunCoup" id="A0A2K1KQU3">
    <property type="interactions" value="3055"/>
</dbReference>
<dbReference type="PROSITE" id="PS00070">
    <property type="entry name" value="ALDEHYDE_DEHYDR_CYS"/>
    <property type="match status" value="1"/>
</dbReference>
<dbReference type="PANTHER" id="PTHR11699">
    <property type="entry name" value="ALDEHYDE DEHYDROGENASE-RELATED"/>
    <property type="match status" value="1"/>
</dbReference>
<dbReference type="GO" id="GO:0019752">
    <property type="term" value="P:carboxylic acid metabolic process"/>
    <property type="evidence" value="ECO:0007669"/>
    <property type="project" value="UniProtKB-ARBA"/>
</dbReference>
<dbReference type="FunFam" id="3.40.309.10:FF:000001">
    <property type="entry name" value="Mitochondrial aldehyde dehydrogenase 2"/>
    <property type="match status" value="1"/>
</dbReference>
<evidence type="ECO:0000256" key="3">
    <source>
        <dbReference type="ARBA" id="ARBA00023027"/>
    </source>
</evidence>
<evidence type="ECO:0000256" key="2">
    <source>
        <dbReference type="ARBA" id="ARBA00023002"/>
    </source>
</evidence>
<dbReference type="Pfam" id="PF00171">
    <property type="entry name" value="Aldedh"/>
    <property type="match status" value="1"/>
</dbReference>
<dbReference type="Gene3D" id="3.40.605.10">
    <property type="entry name" value="Aldehyde Dehydrogenase, Chain A, domain 1"/>
    <property type="match status" value="1"/>
</dbReference>
<dbReference type="RefSeq" id="XP_024373435.1">
    <property type="nucleotide sequence ID" value="XM_024517667.2"/>
</dbReference>
<dbReference type="InterPro" id="IPR029510">
    <property type="entry name" value="Ald_DH_CS_GLU"/>
</dbReference>
<dbReference type="EMBL" id="ABEU02000004">
    <property type="protein sequence ID" value="PNR56121.1"/>
    <property type="molecule type" value="Genomic_DNA"/>
</dbReference>
<dbReference type="PROSITE" id="PS00687">
    <property type="entry name" value="ALDEHYDE_DEHYDR_GLU"/>
    <property type="match status" value="1"/>
</dbReference>
<protein>
    <recommendedName>
        <fullName evidence="6">Aldehyde dehydrogenase domain-containing protein</fullName>
    </recommendedName>
</protein>
<reference evidence="7 9" key="2">
    <citation type="journal article" date="2018" name="Plant J.">
        <title>The Physcomitrella patens chromosome-scale assembly reveals moss genome structure and evolution.</title>
        <authorList>
            <person name="Lang D."/>
            <person name="Ullrich K.K."/>
            <person name="Murat F."/>
            <person name="Fuchs J."/>
            <person name="Jenkins J."/>
            <person name="Haas F.B."/>
            <person name="Piednoel M."/>
            <person name="Gundlach H."/>
            <person name="Van Bel M."/>
            <person name="Meyberg R."/>
            <person name="Vives C."/>
            <person name="Morata J."/>
            <person name="Symeonidi A."/>
            <person name="Hiss M."/>
            <person name="Muchero W."/>
            <person name="Kamisugi Y."/>
            <person name="Saleh O."/>
            <person name="Blanc G."/>
            <person name="Decker E.L."/>
            <person name="van Gessel N."/>
            <person name="Grimwood J."/>
            <person name="Hayes R.D."/>
            <person name="Graham S.W."/>
            <person name="Gunter L.E."/>
            <person name="McDaniel S.F."/>
            <person name="Hoernstein S.N.W."/>
            <person name="Larsson A."/>
            <person name="Li F.W."/>
            <person name="Perroud P.F."/>
            <person name="Phillips J."/>
            <person name="Ranjan P."/>
            <person name="Rokshar D.S."/>
            <person name="Rothfels C.J."/>
            <person name="Schneider L."/>
            <person name="Shu S."/>
            <person name="Stevenson D.W."/>
            <person name="Thummler F."/>
            <person name="Tillich M."/>
            <person name="Villarreal Aguilar J.C."/>
            <person name="Widiez T."/>
            <person name="Wong G.K."/>
            <person name="Wymore A."/>
            <person name="Zhang Y."/>
            <person name="Zimmer A.D."/>
            <person name="Quatrano R.S."/>
            <person name="Mayer K.F.X."/>
            <person name="Goodstein D."/>
            <person name="Casacuberta J.M."/>
            <person name="Vandepoele K."/>
            <person name="Reski R."/>
            <person name="Cuming A.C."/>
            <person name="Tuskan G.A."/>
            <person name="Maumus F."/>
            <person name="Salse J."/>
            <person name="Schmutz J."/>
            <person name="Rensing S.A."/>
        </authorList>
    </citation>
    <scope>NUCLEOTIDE SEQUENCE [LARGE SCALE GENOMIC DNA]</scope>
    <source>
        <strain evidence="8 9">cv. Gransden 2004</strain>
    </source>
</reference>
<feature type="active site" evidence="4">
    <location>
        <position position="302"/>
    </location>
</feature>
<reference evidence="8" key="3">
    <citation type="submission" date="2020-12" db="UniProtKB">
        <authorList>
            <consortium name="EnsemblPlants"/>
        </authorList>
    </citation>
    <scope>IDENTIFICATION</scope>
</reference>
<comment type="similarity">
    <text evidence="1 5">Belongs to the aldehyde dehydrogenase family.</text>
</comment>
<dbReference type="PaxDb" id="3218-PP1S496_1V6.3"/>
<evidence type="ECO:0000313" key="9">
    <source>
        <dbReference type="Proteomes" id="UP000006727"/>
    </source>
</evidence>
<evidence type="ECO:0000256" key="4">
    <source>
        <dbReference type="PROSITE-ProRule" id="PRU10007"/>
    </source>
</evidence>
<name>A0A2K1KQU3_PHYPA</name>
<dbReference type="Gramene" id="Pp3c4_32160V3.3">
    <property type="protein sequence ID" value="Pp3c4_32160V3.3"/>
    <property type="gene ID" value="Pp3c4_32160"/>
</dbReference>
<dbReference type="RefSeq" id="XP_024373433.1">
    <property type="nucleotide sequence ID" value="XM_024517665.2"/>
</dbReference>
<proteinExistence type="inferred from homology"/>
<dbReference type="InterPro" id="IPR016161">
    <property type="entry name" value="Ald_DH/histidinol_DH"/>
</dbReference>
<dbReference type="Gramene" id="Pp3c4_32160V3.2">
    <property type="protein sequence ID" value="Pp3c4_32160V3.2"/>
    <property type="gene ID" value="Pp3c4_32160"/>
</dbReference>
<dbReference type="OrthoDB" id="310895at2759"/>
<dbReference type="Gramene" id="Pp3c4_32160V3.1">
    <property type="protein sequence ID" value="Pp3c4_32160V3.1"/>
    <property type="gene ID" value="Pp3c4_32160"/>
</dbReference>
<evidence type="ECO:0000313" key="8">
    <source>
        <dbReference type="EnsemblPlants" id="Pp3c4_32160V3.1"/>
    </source>
</evidence>
<evidence type="ECO:0000313" key="7">
    <source>
        <dbReference type="EMBL" id="PNR56121.1"/>
    </source>
</evidence>
<dbReference type="EnsemblPlants" id="Pp3c4_32160V3.2">
    <property type="protein sequence ID" value="Pp3c4_32160V3.2"/>
    <property type="gene ID" value="Pp3c4_32160"/>
</dbReference>
<dbReference type="EnsemblPlants" id="Pp3c4_32160V3.4">
    <property type="protein sequence ID" value="Pp3c4_32160V3.4"/>
    <property type="gene ID" value="Pp3c4_32160"/>
</dbReference>
<dbReference type="InterPro" id="IPR016160">
    <property type="entry name" value="Ald_DH_CS_CYS"/>
</dbReference>
<evidence type="ECO:0000256" key="5">
    <source>
        <dbReference type="RuleBase" id="RU003345"/>
    </source>
</evidence>
<dbReference type="STRING" id="3218.A0A2K1KQU3"/>
<dbReference type="RefSeq" id="XP_024373434.1">
    <property type="nucleotide sequence ID" value="XM_024517666.2"/>
</dbReference>
<reference evidence="7 9" key="1">
    <citation type="journal article" date="2008" name="Science">
        <title>The Physcomitrella genome reveals evolutionary insights into the conquest of land by plants.</title>
        <authorList>
            <person name="Rensing S."/>
            <person name="Lang D."/>
            <person name="Zimmer A."/>
            <person name="Terry A."/>
            <person name="Salamov A."/>
            <person name="Shapiro H."/>
            <person name="Nishiyama T."/>
            <person name="Perroud P.-F."/>
            <person name="Lindquist E."/>
            <person name="Kamisugi Y."/>
            <person name="Tanahashi T."/>
            <person name="Sakakibara K."/>
            <person name="Fujita T."/>
            <person name="Oishi K."/>
            <person name="Shin-I T."/>
            <person name="Kuroki Y."/>
            <person name="Toyoda A."/>
            <person name="Suzuki Y."/>
            <person name="Hashimoto A."/>
            <person name="Yamaguchi K."/>
            <person name="Sugano A."/>
            <person name="Kohara Y."/>
            <person name="Fujiyama A."/>
            <person name="Anterola A."/>
            <person name="Aoki S."/>
            <person name="Ashton N."/>
            <person name="Barbazuk W.B."/>
            <person name="Barker E."/>
            <person name="Bennetzen J."/>
            <person name="Bezanilla M."/>
            <person name="Blankenship R."/>
            <person name="Cho S.H."/>
            <person name="Dutcher S."/>
            <person name="Estelle M."/>
            <person name="Fawcett J.A."/>
            <person name="Gundlach H."/>
            <person name="Hanada K."/>
            <person name="Heyl A."/>
            <person name="Hicks K.A."/>
            <person name="Hugh J."/>
            <person name="Lohr M."/>
            <person name="Mayer K."/>
            <person name="Melkozernov A."/>
            <person name="Murata T."/>
            <person name="Nelson D."/>
            <person name="Pils B."/>
            <person name="Prigge M."/>
            <person name="Reiss B."/>
            <person name="Renner T."/>
            <person name="Rombauts S."/>
            <person name="Rushton P."/>
            <person name="Sanderfoot A."/>
            <person name="Schween G."/>
            <person name="Shiu S.-H."/>
            <person name="Stueber K."/>
            <person name="Theodoulou F.L."/>
            <person name="Tu H."/>
            <person name="Van de Peer Y."/>
            <person name="Verrier P.J."/>
            <person name="Waters E."/>
            <person name="Wood A."/>
            <person name="Yang L."/>
            <person name="Cove D."/>
            <person name="Cuming A."/>
            <person name="Hasebe M."/>
            <person name="Lucas S."/>
            <person name="Mishler D.B."/>
            <person name="Reski R."/>
            <person name="Grigoriev I."/>
            <person name="Quatrano R.S."/>
            <person name="Boore J.L."/>
        </authorList>
    </citation>
    <scope>NUCLEOTIDE SEQUENCE [LARGE SCALE GENOMIC DNA]</scope>
    <source>
        <strain evidence="8 9">cv. Gransden 2004</strain>
    </source>
</reference>
<dbReference type="EnsemblPlants" id="Pp3c4_32160V3.3">
    <property type="protein sequence ID" value="Pp3c4_32160V3.3"/>
    <property type="gene ID" value="Pp3c4_32160"/>
</dbReference>
<accession>A0A2K1KQU3</accession>
<dbReference type="FunFam" id="3.40.605.10:FF:000026">
    <property type="entry name" value="Aldehyde dehydrogenase, putative"/>
    <property type="match status" value="1"/>
</dbReference>
<evidence type="ECO:0000259" key="6">
    <source>
        <dbReference type="Pfam" id="PF00171"/>
    </source>
</evidence>
<gene>
    <name evidence="8" type="primary">LOC112281305</name>
    <name evidence="7" type="ORF">PHYPA_007018</name>
</gene>
<dbReference type="EnsemblPlants" id="Pp3c4_32160V3.1">
    <property type="protein sequence ID" value="Pp3c4_32160V3.1"/>
    <property type="gene ID" value="Pp3c4_32160"/>
</dbReference>
<dbReference type="OMA" id="WVNRYGR"/>
<keyword evidence="2 5" id="KW-0560">Oxidoreductase</keyword>
<dbReference type="GO" id="GO:0005739">
    <property type="term" value="C:mitochondrion"/>
    <property type="evidence" value="ECO:0007669"/>
    <property type="project" value="UniProtKB-ARBA"/>
</dbReference>
<dbReference type="Proteomes" id="UP000006727">
    <property type="component" value="Chromosome 4"/>
</dbReference>
<dbReference type="GO" id="GO:0004029">
    <property type="term" value="F:aldehyde dehydrogenase (NAD+) activity"/>
    <property type="evidence" value="ECO:0000318"/>
    <property type="project" value="GO_Central"/>
</dbReference>
<keyword evidence="9" id="KW-1185">Reference proteome</keyword>
<dbReference type="AlphaFoldDB" id="A0A2K1KQU3"/>
<evidence type="ECO:0000256" key="1">
    <source>
        <dbReference type="ARBA" id="ARBA00009986"/>
    </source>
</evidence>
<dbReference type="Gene3D" id="3.40.309.10">
    <property type="entry name" value="Aldehyde Dehydrogenase, Chain A, domain 2"/>
    <property type="match status" value="1"/>
</dbReference>
<dbReference type="SUPFAM" id="SSF53720">
    <property type="entry name" value="ALDH-like"/>
    <property type="match status" value="1"/>
</dbReference>